<evidence type="ECO:0000313" key="2">
    <source>
        <dbReference type="Proteomes" id="UP001596147"/>
    </source>
</evidence>
<proteinExistence type="predicted"/>
<accession>A0ABW0LIA4</accession>
<name>A0ABW0LIA4_9BACI</name>
<reference evidence="2" key="1">
    <citation type="journal article" date="2019" name="Int. J. Syst. Evol. Microbiol.">
        <title>The Global Catalogue of Microorganisms (GCM) 10K type strain sequencing project: providing services to taxonomists for standard genome sequencing and annotation.</title>
        <authorList>
            <consortium name="The Broad Institute Genomics Platform"/>
            <consortium name="The Broad Institute Genome Sequencing Center for Infectious Disease"/>
            <person name="Wu L."/>
            <person name="Ma J."/>
        </authorList>
    </citation>
    <scope>NUCLEOTIDE SEQUENCE [LARGE SCALE GENOMIC DNA]</scope>
    <source>
        <strain evidence="2">CGMCC 1.12237</strain>
    </source>
</reference>
<dbReference type="Proteomes" id="UP001596147">
    <property type="component" value="Unassembled WGS sequence"/>
</dbReference>
<keyword evidence="2" id="KW-1185">Reference proteome</keyword>
<organism evidence="1 2">
    <name type="scientific">Lederbergia graminis</name>
    <dbReference type="NCBI Taxonomy" id="735518"/>
    <lineage>
        <taxon>Bacteria</taxon>
        <taxon>Bacillati</taxon>
        <taxon>Bacillota</taxon>
        <taxon>Bacilli</taxon>
        <taxon>Bacillales</taxon>
        <taxon>Bacillaceae</taxon>
        <taxon>Lederbergia</taxon>
    </lineage>
</organism>
<sequence length="69" mass="7965">MSLSSNRTCRTCRVPLQTDDVAIYLKLVSRTAQDFLCIDCLGEKLNCGREPIEKLIKYYRESGMCVLFR</sequence>
<gene>
    <name evidence="1" type="ORF">ACFPM4_09840</name>
</gene>
<comment type="caution">
    <text evidence="1">The sequence shown here is derived from an EMBL/GenBank/DDBJ whole genome shotgun (WGS) entry which is preliminary data.</text>
</comment>
<protein>
    <submittedName>
        <fullName evidence="1">Uncharacterized protein</fullName>
    </submittedName>
</protein>
<evidence type="ECO:0000313" key="1">
    <source>
        <dbReference type="EMBL" id="MFC5465055.1"/>
    </source>
</evidence>
<dbReference type="RefSeq" id="WP_382350837.1">
    <property type="nucleotide sequence ID" value="NZ_JBHSMC010000013.1"/>
</dbReference>
<dbReference type="EMBL" id="JBHSMC010000013">
    <property type="protein sequence ID" value="MFC5465055.1"/>
    <property type="molecule type" value="Genomic_DNA"/>
</dbReference>